<evidence type="ECO:0000256" key="1">
    <source>
        <dbReference type="ARBA" id="ARBA00004651"/>
    </source>
</evidence>
<keyword evidence="5 8" id="KW-0812">Transmembrane</keyword>
<evidence type="ECO:0000256" key="5">
    <source>
        <dbReference type="ARBA" id="ARBA00022692"/>
    </source>
</evidence>
<reference evidence="10" key="2">
    <citation type="submission" date="2015-03" db="UniProtKB">
        <authorList>
            <consortium name="EnsemblPlants"/>
        </authorList>
    </citation>
    <scope>IDENTIFICATION</scope>
</reference>
<dbReference type="PANTHER" id="PTHR32021">
    <property type="entry name" value="CASP-LIKE PROTEIN 5B3"/>
    <property type="match status" value="1"/>
</dbReference>
<organism evidence="10 11">
    <name type="scientific">Brassica oleracea var. oleracea</name>
    <dbReference type="NCBI Taxonomy" id="109376"/>
    <lineage>
        <taxon>Eukaryota</taxon>
        <taxon>Viridiplantae</taxon>
        <taxon>Streptophyta</taxon>
        <taxon>Embryophyta</taxon>
        <taxon>Tracheophyta</taxon>
        <taxon>Spermatophyta</taxon>
        <taxon>Magnoliopsida</taxon>
        <taxon>eudicotyledons</taxon>
        <taxon>Gunneridae</taxon>
        <taxon>Pentapetalae</taxon>
        <taxon>rosids</taxon>
        <taxon>malvids</taxon>
        <taxon>Brassicales</taxon>
        <taxon>Brassicaceae</taxon>
        <taxon>Brassiceae</taxon>
        <taxon>Brassica</taxon>
    </lineage>
</organism>
<dbReference type="HOGENOM" id="CLU_103961_1_0_1"/>
<dbReference type="KEGG" id="boe:106305592"/>
<dbReference type="RefSeq" id="XP_013597402.1">
    <property type="nucleotide sequence ID" value="XM_013741948.1"/>
</dbReference>
<feature type="transmembrane region" description="Helical" evidence="8">
    <location>
        <begin position="79"/>
        <end position="105"/>
    </location>
</feature>
<sequence length="154" mass="16990">MERVPGSFGTSVSFALRIFQLGFSSTSLISMCLDYDFNEVTTFCYLAVVMAYVILWSILHTLADTYSVLMKQLPHKPRVLSIVLAGDVVLSFLSLSGACGAASATEMLLSIDAPMCGDNRCIKYQVSALLAFLCWALFLDSAIFNLWSLYSLFH</sequence>
<feature type="transmembrane region" description="Helical" evidence="8">
    <location>
        <begin position="40"/>
        <end position="59"/>
    </location>
</feature>
<evidence type="ECO:0000256" key="2">
    <source>
        <dbReference type="ARBA" id="ARBA00007651"/>
    </source>
</evidence>
<proteinExistence type="inferred from homology"/>
<evidence type="ECO:0000256" key="4">
    <source>
        <dbReference type="ARBA" id="ARBA00022475"/>
    </source>
</evidence>
<dbReference type="Pfam" id="PF04535">
    <property type="entry name" value="CASP_dom"/>
    <property type="match status" value="1"/>
</dbReference>
<evidence type="ECO:0000313" key="11">
    <source>
        <dbReference type="Proteomes" id="UP000032141"/>
    </source>
</evidence>
<comment type="caution">
    <text evidence="8">Lacks conserved residue(s) required for the propagation of feature annotation.</text>
</comment>
<keyword evidence="11" id="KW-1185">Reference proteome</keyword>
<feature type="transmembrane region" description="Helical" evidence="8">
    <location>
        <begin position="126"/>
        <end position="150"/>
    </location>
</feature>
<comment type="similarity">
    <text evidence="2 8">Belongs to the Casparian strip membrane proteins (CASP) family.</text>
</comment>
<evidence type="ECO:0000256" key="8">
    <source>
        <dbReference type="RuleBase" id="RU361233"/>
    </source>
</evidence>
<dbReference type="AlphaFoldDB" id="A0A0D3DDV5"/>
<dbReference type="InterPro" id="IPR006702">
    <property type="entry name" value="CASP_dom"/>
</dbReference>
<dbReference type="OMA" id="ISMCLDY"/>
<evidence type="ECO:0000256" key="3">
    <source>
        <dbReference type="ARBA" id="ARBA00011489"/>
    </source>
</evidence>
<dbReference type="eggNOG" id="ENOG502RZFM">
    <property type="taxonomic scope" value="Eukaryota"/>
</dbReference>
<keyword evidence="7 8" id="KW-0472">Membrane</keyword>
<comment type="subunit">
    <text evidence="3 8">Homodimer and heterodimers.</text>
</comment>
<dbReference type="Proteomes" id="UP000032141">
    <property type="component" value="Chromosome C7"/>
</dbReference>
<evidence type="ECO:0000256" key="6">
    <source>
        <dbReference type="ARBA" id="ARBA00022989"/>
    </source>
</evidence>
<reference evidence="10 11" key="1">
    <citation type="journal article" date="2014" name="Genome Biol.">
        <title>Transcriptome and methylome profiling reveals relics of genome dominance in the mesopolyploid Brassica oleracea.</title>
        <authorList>
            <person name="Parkin I.A."/>
            <person name="Koh C."/>
            <person name="Tang H."/>
            <person name="Robinson S.J."/>
            <person name="Kagale S."/>
            <person name="Clarke W.E."/>
            <person name="Town C.D."/>
            <person name="Nixon J."/>
            <person name="Krishnakumar V."/>
            <person name="Bidwell S.L."/>
            <person name="Denoeud F."/>
            <person name="Belcram H."/>
            <person name="Links M.G."/>
            <person name="Just J."/>
            <person name="Clarke C."/>
            <person name="Bender T."/>
            <person name="Huebert T."/>
            <person name="Mason A.S."/>
            <person name="Pires J.C."/>
            <person name="Barker G."/>
            <person name="Moore J."/>
            <person name="Walley P.G."/>
            <person name="Manoli S."/>
            <person name="Batley J."/>
            <person name="Edwards D."/>
            <person name="Nelson M.N."/>
            <person name="Wang X."/>
            <person name="Paterson A.H."/>
            <person name="King G."/>
            <person name="Bancroft I."/>
            <person name="Chalhoub B."/>
            <person name="Sharpe A.G."/>
        </authorList>
    </citation>
    <scope>NUCLEOTIDE SEQUENCE</scope>
    <source>
        <strain evidence="10 11">cv. TO1000</strain>
    </source>
</reference>
<evidence type="ECO:0000259" key="9">
    <source>
        <dbReference type="Pfam" id="PF04535"/>
    </source>
</evidence>
<protein>
    <recommendedName>
        <fullName evidence="8">CASP-like protein</fullName>
    </recommendedName>
</protein>
<feature type="domain" description="Casparian strip membrane protein" evidence="9">
    <location>
        <begin position="9"/>
        <end position="137"/>
    </location>
</feature>
<keyword evidence="4 8" id="KW-1003">Cell membrane</keyword>
<dbReference type="GO" id="GO:0005886">
    <property type="term" value="C:plasma membrane"/>
    <property type="evidence" value="ECO:0007669"/>
    <property type="project" value="UniProtKB-SubCell"/>
</dbReference>
<evidence type="ECO:0000313" key="10">
    <source>
        <dbReference type="EnsemblPlants" id="Bo7g100550.1"/>
    </source>
</evidence>
<name>A0A0D3DDV5_BRAOL</name>
<evidence type="ECO:0000256" key="7">
    <source>
        <dbReference type="ARBA" id="ARBA00023136"/>
    </source>
</evidence>
<dbReference type="STRING" id="109376.A0A0D3DDV5"/>
<dbReference type="GeneID" id="106305592"/>
<keyword evidence="6 8" id="KW-1133">Transmembrane helix</keyword>
<accession>A0A0D3DDV5</accession>
<dbReference type="OrthoDB" id="1881155at2759"/>
<dbReference type="Gramene" id="Bo7g100550.1">
    <property type="protein sequence ID" value="Bo7g100550.1"/>
    <property type="gene ID" value="Bo7g100550"/>
</dbReference>
<dbReference type="EnsemblPlants" id="Bo7g100550.1">
    <property type="protein sequence ID" value="Bo7g100550.1"/>
    <property type="gene ID" value="Bo7g100550"/>
</dbReference>
<comment type="subcellular location">
    <subcellularLocation>
        <location evidence="1 8">Cell membrane</location>
        <topology evidence="1 8">Multi-pass membrane protein</topology>
    </subcellularLocation>
</comment>
<dbReference type="PANTHER" id="PTHR32021:SF21">
    <property type="entry name" value="CASP-LIKE PROTEIN 5C2"/>
    <property type="match status" value="1"/>
</dbReference>
<dbReference type="InterPro" id="IPR045009">
    <property type="entry name" value="CASPL-5"/>
</dbReference>